<dbReference type="PANTHER" id="PTHR31527:SF0">
    <property type="entry name" value="RE64534P"/>
    <property type="match status" value="1"/>
</dbReference>
<comment type="caution">
    <text evidence="3">The sequence shown here is derived from an EMBL/GenBank/DDBJ whole genome shotgun (WGS) entry which is preliminary data.</text>
</comment>
<dbReference type="InterPro" id="IPR018959">
    <property type="entry name" value="DUF1989"/>
</dbReference>
<reference evidence="3 4" key="1">
    <citation type="submission" date="2015-12" db="EMBL/GenBank/DDBJ databases">
        <title>The genome of Folsomia candida.</title>
        <authorList>
            <person name="Faddeeva A."/>
            <person name="Derks M.F."/>
            <person name="Anvar Y."/>
            <person name="Smit S."/>
            <person name="Van Straalen N."/>
            <person name="Roelofs D."/>
        </authorList>
    </citation>
    <scope>NUCLEOTIDE SEQUENCE [LARGE SCALE GENOMIC DNA]</scope>
    <source>
        <strain evidence="3 4">VU population</strain>
        <tissue evidence="3">Whole body</tissue>
    </source>
</reference>
<evidence type="ECO:0000313" key="3">
    <source>
        <dbReference type="EMBL" id="OXA59925.1"/>
    </source>
</evidence>
<sequence>MSQLLPIPRAPKNPTRPWTYDTNSGGPLDFDKTIYKTLMSTSRSLHKLVNKFEIPIRTGQAWEVKQGQICRILTVGGPQVGDLNLWNLHDPRERMWAAKTRQLQRSHISTFDRIWSTLPFLRPIVTILGDTLADYGIDEDSGRCHDLLGTRCDPYVNRLLTGQDFDFSCHSNLVRAVMPYKLTEFDVHDVLNVFQITGLNSDDRYFMKSCPAREGDYFEFFAEIDLLCALSTCPGGDLSQPLWGPGSEDADKNPLDVCNPLGVEVYDVDKKYLEGWKPPISPKYGGNHGITLKKWNN</sequence>
<keyword evidence="4" id="KW-1185">Reference proteome</keyword>
<evidence type="ECO:0000256" key="1">
    <source>
        <dbReference type="SAM" id="MobiDB-lite"/>
    </source>
</evidence>
<protein>
    <submittedName>
        <fullName evidence="3">Uncharacterized protein YcgI</fullName>
    </submittedName>
</protein>
<dbReference type="Pfam" id="PF09347">
    <property type="entry name" value="DUF1989"/>
    <property type="match status" value="1"/>
</dbReference>
<evidence type="ECO:0000313" key="4">
    <source>
        <dbReference type="Proteomes" id="UP000198287"/>
    </source>
</evidence>
<dbReference type="STRING" id="158441.A0A226EQL5"/>
<accession>A0A226EQL5</accession>
<dbReference type="PANTHER" id="PTHR31527">
    <property type="entry name" value="RE64534P"/>
    <property type="match status" value="1"/>
</dbReference>
<name>A0A226EQL5_FOLCA</name>
<gene>
    <name evidence="3" type="ORF">Fcan01_04530</name>
</gene>
<evidence type="ECO:0000259" key="2">
    <source>
        <dbReference type="Pfam" id="PF09347"/>
    </source>
</evidence>
<dbReference type="AlphaFoldDB" id="A0A226EQL5"/>
<dbReference type="OrthoDB" id="504708at2759"/>
<dbReference type="Proteomes" id="UP000198287">
    <property type="component" value="Unassembled WGS sequence"/>
</dbReference>
<organism evidence="3 4">
    <name type="scientific">Folsomia candida</name>
    <name type="common">Springtail</name>
    <dbReference type="NCBI Taxonomy" id="158441"/>
    <lineage>
        <taxon>Eukaryota</taxon>
        <taxon>Metazoa</taxon>
        <taxon>Ecdysozoa</taxon>
        <taxon>Arthropoda</taxon>
        <taxon>Hexapoda</taxon>
        <taxon>Collembola</taxon>
        <taxon>Entomobryomorpha</taxon>
        <taxon>Isotomoidea</taxon>
        <taxon>Isotomidae</taxon>
        <taxon>Proisotominae</taxon>
        <taxon>Folsomia</taxon>
    </lineage>
</organism>
<dbReference type="OMA" id="FMKASPV"/>
<feature type="region of interest" description="Disordered" evidence="1">
    <location>
        <begin position="1"/>
        <end position="22"/>
    </location>
</feature>
<dbReference type="EMBL" id="LNIX01000002">
    <property type="protein sequence ID" value="OXA59925.1"/>
    <property type="molecule type" value="Genomic_DNA"/>
</dbReference>
<proteinExistence type="predicted"/>
<feature type="domain" description="DUF1989" evidence="2">
    <location>
        <begin position="53"/>
        <end position="227"/>
    </location>
</feature>